<evidence type="ECO:0000256" key="3">
    <source>
        <dbReference type="ARBA" id="ARBA00022989"/>
    </source>
</evidence>
<dbReference type="OrthoDB" id="9794225at2"/>
<dbReference type="NCBIfam" id="TIGR00367">
    <property type="entry name" value="calcium/sodium antiporter"/>
    <property type="match status" value="1"/>
</dbReference>
<keyword evidence="4" id="KW-0472">Membrane</keyword>
<dbReference type="InterPro" id="IPR044880">
    <property type="entry name" value="NCX_ion-bd_dom_sf"/>
</dbReference>
<dbReference type="Gene3D" id="6.10.280.80">
    <property type="entry name" value="NCX, peripheral helical region"/>
    <property type="match status" value="1"/>
</dbReference>
<name>A0A2S6F1V7_LEGPN</name>
<protein>
    <submittedName>
        <fullName evidence="5">Sodium:calcium antiporter</fullName>
    </submittedName>
</protein>
<dbReference type="GO" id="GO:0006874">
    <property type="term" value="P:intracellular calcium ion homeostasis"/>
    <property type="evidence" value="ECO:0007669"/>
    <property type="project" value="TreeGrafter"/>
</dbReference>
<evidence type="ECO:0000256" key="2">
    <source>
        <dbReference type="ARBA" id="ARBA00022692"/>
    </source>
</evidence>
<evidence type="ECO:0000313" key="6">
    <source>
        <dbReference type="Proteomes" id="UP000239239"/>
    </source>
</evidence>
<dbReference type="Pfam" id="PF01699">
    <property type="entry name" value="Na_Ca_ex"/>
    <property type="match status" value="2"/>
</dbReference>
<dbReference type="GO" id="GO:0005886">
    <property type="term" value="C:plasma membrane"/>
    <property type="evidence" value="ECO:0007669"/>
    <property type="project" value="TreeGrafter"/>
</dbReference>
<keyword evidence="2" id="KW-0812">Transmembrane</keyword>
<dbReference type="GO" id="GO:0005262">
    <property type="term" value="F:calcium channel activity"/>
    <property type="evidence" value="ECO:0007669"/>
    <property type="project" value="TreeGrafter"/>
</dbReference>
<dbReference type="InterPro" id="IPR004481">
    <property type="entry name" value="K/Na/Ca-exchanger"/>
</dbReference>
<dbReference type="RefSeq" id="WP_027227605.1">
    <property type="nucleotide sequence ID" value="NZ_CP021259.1"/>
</dbReference>
<evidence type="ECO:0000256" key="1">
    <source>
        <dbReference type="ARBA" id="ARBA00004141"/>
    </source>
</evidence>
<dbReference type="EMBL" id="PQWY01000010">
    <property type="protein sequence ID" value="PPK31429.1"/>
    <property type="molecule type" value="Genomic_DNA"/>
</dbReference>
<proteinExistence type="predicted"/>
<comment type="subcellular location">
    <subcellularLocation>
        <location evidence="1">Membrane</location>
        <topology evidence="1">Multi-pass membrane protein</topology>
    </subcellularLocation>
</comment>
<sequence length="319" mass="34498">MNPILNLIISFIALLWAANHLVAGASGLAHRFQLSPLIIGLTIVALGTSAPELFISVIFSLKDKNDLAIGNAIGSNIANIGLILGIIILIKPTSFHYNKLKKTYPILIIVMLFAYSLILDGYLGTIDGCLFLIGCIAVLCYFIYLANHSHKKDLSINEFRSSILSCRSTPANLLSIAIGLLILPICSKYIVYNASEIAKWAGISESTIGLIIVAIGTSLPELSTALVAAIKGEDSIALGTILGSNIYNMLLVLALPGLLNPTKISNVVLWRDMPVMLSITLLLLFLNYYYQKKTSSWPGGILLLVYFCYMASLIINAHG</sequence>
<reference evidence="5 6" key="1">
    <citation type="submission" date="2018-02" db="EMBL/GenBank/DDBJ databases">
        <title>Draft genome sequences of four Legionella pneumophila clinical strains isolated in Ontario.</title>
        <authorList>
            <person name="Fortuna A."/>
            <person name="Ramnarine R."/>
            <person name="Li A."/>
            <person name="Frantz C."/>
            <person name="Mallo G."/>
        </authorList>
    </citation>
    <scope>NUCLEOTIDE SEQUENCE [LARGE SCALE GENOMIC DNA]</scope>
    <source>
        <strain evidence="5 6">LG61</strain>
    </source>
</reference>
<dbReference type="AlphaFoldDB" id="A0A2S6F1V7"/>
<dbReference type="GO" id="GO:0008273">
    <property type="term" value="F:calcium, potassium:sodium antiporter activity"/>
    <property type="evidence" value="ECO:0007669"/>
    <property type="project" value="TreeGrafter"/>
</dbReference>
<dbReference type="PANTHER" id="PTHR10846">
    <property type="entry name" value="SODIUM/POTASSIUM/CALCIUM EXCHANGER"/>
    <property type="match status" value="1"/>
</dbReference>
<dbReference type="InterPro" id="IPR004837">
    <property type="entry name" value="NaCa_Exmemb"/>
</dbReference>
<organism evidence="5 6">
    <name type="scientific">Legionella pneumophila</name>
    <dbReference type="NCBI Taxonomy" id="446"/>
    <lineage>
        <taxon>Bacteria</taxon>
        <taxon>Pseudomonadati</taxon>
        <taxon>Pseudomonadota</taxon>
        <taxon>Gammaproteobacteria</taxon>
        <taxon>Legionellales</taxon>
        <taxon>Legionellaceae</taxon>
        <taxon>Legionella</taxon>
    </lineage>
</organism>
<gene>
    <name evidence="5" type="ORF">C3928_05190</name>
</gene>
<evidence type="ECO:0000313" key="5">
    <source>
        <dbReference type="EMBL" id="PPK31429.1"/>
    </source>
</evidence>
<dbReference type="Proteomes" id="UP000239239">
    <property type="component" value="Unassembled WGS sequence"/>
</dbReference>
<comment type="caution">
    <text evidence="5">The sequence shown here is derived from an EMBL/GenBank/DDBJ whole genome shotgun (WGS) entry which is preliminary data.</text>
</comment>
<keyword evidence="3" id="KW-1133">Transmembrane helix</keyword>
<accession>A0A2S6F1V7</accession>
<dbReference type="Gene3D" id="1.20.1420.30">
    <property type="entry name" value="NCX, central ion-binding region"/>
    <property type="match status" value="1"/>
</dbReference>
<evidence type="ECO:0000256" key="4">
    <source>
        <dbReference type="ARBA" id="ARBA00023136"/>
    </source>
</evidence>
<dbReference type="PANTHER" id="PTHR10846:SF8">
    <property type="entry name" value="INNER MEMBRANE PROTEIN YRBG"/>
    <property type="match status" value="1"/>
</dbReference>